<keyword evidence="3" id="KW-1185">Reference proteome</keyword>
<protein>
    <submittedName>
        <fullName evidence="2">Uncharacterized protein</fullName>
    </submittedName>
</protein>
<accession>K0IDT3</accession>
<organism evidence="2 3">
    <name type="scientific">Nitrososphaera gargensis (strain Ga9.2)</name>
    <dbReference type="NCBI Taxonomy" id="1237085"/>
    <lineage>
        <taxon>Archaea</taxon>
        <taxon>Nitrososphaerota</taxon>
        <taxon>Nitrososphaeria</taxon>
        <taxon>Nitrososphaerales</taxon>
        <taxon>Nitrososphaeraceae</taxon>
        <taxon>Nitrososphaera</taxon>
    </lineage>
</organism>
<dbReference type="HOGENOM" id="CLU_3094232_0_0_2"/>
<evidence type="ECO:0000256" key="1">
    <source>
        <dbReference type="SAM" id="MobiDB-lite"/>
    </source>
</evidence>
<dbReference type="STRING" id="1237085.Ngar_c26240"/>
<dbReference type="Proteomes" id="UP000008037">
    <property type="component" value="Chromosome"/>
</dbReference>
<name>K0IDT3_NITGG</name>
<proteinExistence type="predicted"/>
<feature type="compositionally biased region" description="Basic and acidic residues" evidence="1">
    <location>
        <begin position="26"/>
        <end position="37"/>
    </location>
</feature>
<evidence type="ECO:0000313" key="3">
    <source>
        <dbReference type="Proteomes" id="UP000008037"/>
    </source>
</evidence>
<feature type="region of interest" description="Disordered" evidence="1">
    <location>
        <begin position="1"/>
        <end position="51"/>
    </location>
</feature>
<gene>
    <name evidence="2" type="ordered locus">Ngar_c26240</name>
</gene>
<evidence type="ECO:0000313" key="2">
    <source>
        <dbReference type="EMBL" id="AFU59546.1"/>
    </source>
</evidence>
<dbReference type="EMBL" id="CP002408">
    <property type="protein sequence ID" value="AFU59546.1"/>
    <property type="molecule type" value="Genomic_DNA"/>
</dbReference>
<feature type="compositionally biased region" description="Basic residues" evidence="1">
    <location>
        <begin position="38"/>
        <end position="51"/>
    </location>
</feature>
<sequence length="51" mass="5860">MMFAGAEELEEHNIAAHNFAEQEESSLLRKACEEEKARKRSRGPYRKAHTA</sequence>
<dbReference type="InParanoid" id="K0IDT3"/>
<dbReference type="AlphaFoldDB" id="K0IDT3"/>
<reference evidence="2 3" key="1">
    <citation type="journal article" date="2012" name="Environ. Microbiol.">
        <title>The genome of the ammonia-oxidizing Candidatus Nitrososphaera gargensis: insights into metabolic versatility and environmental adaptations.</title>
        <authorList>
            <person name="Spang A."/>
            <person name="Poehlein A."/>
            <person name="Offre P."/>
            <person name="Zumbragel S."/>
            <person name="Haider S."/>
            <person name="Rychlik N."/>
            <person name="Nowka B."/>
            <person name="Schmeisser C."/>
            <person name="Lebedeva E.V."/>
            <person name="Rattei T."/>
            <person name="Bohm C."/>
            <person name="Schmid M."/>
            <person name="Galushko A."/>
            <person name="Hatzenpichler R."/>
            <person name="Weinmaier T."/>
            <person name="Daniel R."/>
            <person name="Schleper C."/>
            <person name="Spieck E."/>
            <person name="Streit W."/>
            <person name="Wagner M."/>
        </authorList>
    </citation>
    <scope>NUCLEOTIDE SEQUENCE [LARGE SCALE GENOMIC DNA]</scope>
    <source>
        <strain evidence="3">Ga9.2</strain>
    </source>
</reference>
<dbReference type="BioCyc" id="CNIT1237085:G1324-2624-MONOMER"/>
<dbReference type="KEGG" id="nga:Ngar_c26240"/>